<dbReference type="PROSITE" id="PS00658">
    <property type="entry name" value="FORK_HEAD_2"/>
    <property type="match status" value="1"/>
</dbReference>
<dbReference type="InterPro" id="IPR045912">
    <property type="entry name" value="FOXJ2/3-like"/>
</dbReference>
<dbReference type="InterPro" id="IPR036388">
    <property type="entry name" value="WH-like_DNA-bd_sf"/>
</dbReference>
<reference evidence="9 10" key="1">
    <citation type="journal article" date="2019" name="PLoS Biol.">
        <title>Sex chromosomes control vertical transmission of feminizing Wolbachia symbionts in an isopod.</title>
        <authorList>
            <person name="Becking T."/>
            <person name="Chebbi M.A."/>
            <person name="Giraud I."/>
            <person name="Moumen B."/>
            <person name="Laverre T."/>
            <person name="Caubet Y."/>
            <person name="Peccoud J."/>
            <person name="Gilbert C."/>
            <person name="Cordaux R."/>
        </authorList>
    </citation>
    <scope>NUCLEOTIDE SEQUENCE [LARGE SCALE GENOMIC DNA]</scope>
    <source>
        <strain evidence="9">ANa2</strain>
        <tissue evidence="9">Whole body excluding digestive tract and cuticle</tissue>
    </source>
</reference>
<dbReference type="EMBL" id="SEYY01010574">
    <property type="protein sequence ID" value="KAB7501448.1"/>
    <property type="molecule type" value="Genomic_DNA"/>
</dbReference>
<dbReference type="InterPro" id="IPR030456">
    <property type="entry name" value="TF_fork_head_CS_2"/>
</dbReference>
<keyword evidence="4" id="KW-0804">Transcription</keyword>
<comment type="caution">
    <text evidence="9">The sequence shown here is derived from an EMBL/GenBank/DDBJ whole genome shotgun (WGS) entry which is preliminary data.</text>
</comment>
<evidence type="ECO:0000313" key="9">
    <source>
        <dbReference type="EMBL" id="KAB7501448.1"/>
    </source>
</evidence>
<dbReference type="PANTHER" id="PTHR46078">
    <property type="entry name" value="FORKHEAD BOX PROTEIN J2 FAMILY MEMBER"/>
    <property type="match status" value="1"/>
</dbReference>
<dbReference type="Proteomes" id="UP000326759">
    <property type="component" value="Unassembled WGS sequence"/>
</dbReference>
<keyword evidence="5 6" id="KW-0539">Nucleus</keyword>
<dbReference type="CDD" id="cd20024">
    <property type="entry name" value="FH_FOXJ2-like"/>
    <property type="match status" value="1"/>
</dbReference>
<dbReference type="OrthoDB" id="10029558at2759"/>
<keyword evidence="3 6" id="KW-0238">DNA-binding</keyword>
<evidence type="ECO:0000256" key="1">
    <source>
        <dbReference type="ARBA" id="ARBA00004123"/>
    </source>
</evidence>
<evidence type="ECO:0000256" key="3">
    <source>
        <dbReference type="ARBA" id="ARBA00023125"/>
    </source>
</evidence>
<dbReference type="InterPro" id="IPR018122">
    <property type="entry name" value="TF_fork_head_CS_1"/>
</dbReference>
<dbReference type="InterPro" id="IPR036390">
    <property type="entry name" value="WH_DNA-bd_sf"/>
</dbReference>
<feature type="region of interest" description="Disordered" evidence="7">
    <location>
        <begin position="137"/>
        <end position="156"/>
    </location>
</feature>
<dbReference type="PROSITE" id="PS50039">
    <property type="entry name" value="FORK_HEAD_3"/>
    <property type="match status" value="1"/>
</dbReference>
<dbReference type="Pfam" id="PF00250">
    <property type="entry name" value="Forkhead"/>
    <property type="match status" value="1"/>
</dbReference>
<feature type="domain" description="Fork-head" evidence="8">
    <location>
        <begin position="58"/>
        <end position="149"/>
    </location>
</feature>
<dbReference type="PANTHER" id="PTHR46078:SF2">
    <property type="entry name" value="FORK-HEAD DOMAIN-CONTAINING PROTEIN"/>
    <property type="match status" value="1"/>
</dbReference>
<dbReference type="GO" id="GO:0000981">
    <property type="term" value="F:DNA-binding transcription factor activity, RNA polymerase II-specific"/>
    <property type="evidence" value="ECO:0007669"/>
    <property type="project" value="TreeGrafter"/>
</dbReference>
<dbReference type="AlphaFoldDB" id="A0A5N5T616"/>
<dbReference type="SMART" id="SM00339">
    <property type="entry name" value="FH"/>
    <property type="match status" value="1"/>
</dbReference>
<evidence type="ECO:0000256" key="4">
    <source>
        <dbReference type="ARBA" id="ARBA00023163"/>
    </source>
</evidence>
<keyword evidence="10" id="KW-1185">Reference proteome</keyword>
<dbReference type="FunFam" id="1.10.10.10:FF:000030">
    <property type="entry name" value="Forkhead box protein K2"/>
    <property type="match status" value="1"/>
</dbReference>
<dbReference type="PROSITE" id="PS00657">
    <property type="entry name" value="FORK_HEAD_1"/>
    <property type="match status" value="1"/>
</dbReference>
<feature type="compositionally biased region" description="Basic residues" evidence="7">
    <location>
        <begin position="146"/>
        <end position="156"/>
    </location>
</feature>
<protein>
    <submittedName>
        <fullName evidence="9">Forkhead box protein J3</fullName>
    </submittedName>
</protein>
<feature type="DNA-binding region" description="Fork-head" evidence="6">
    <location>
        <begin position="58"/>
        <end position="149"/>
    </location>
</feature>
<evidence type="ECO:0000313" key="10">
    <source>
        <dbReference type="Proteomes" id="UP000326759"/>
    </source>
</evidence>
<keyword evidence="2" id="KW-0805">Transcription regulation</keyword>
<dbReference type="Gene3D" id="1.10.10.10">
    <property type="entry name" value="Winged helix-like DNA-binding domain superfamily/Winged helix DNA-binding domain"/>
    <property type="match status" value="1"/>
</dbReference>
<evidence type="ECO:0000256" key="7">
    <source>
        <dbReference type="SAM" id="MobiDB-lite"/>
    </source>
</evidence>
<evidence type="ECO:0000256" key="2">
    <source>
        <dbReference type="ARBA" id="ARBA00023015"/>
    </source>
</evidence>
<sequence length="156" mass="17355">MAELNKSLTAMDWLPRLNAKGALPGGIGGCNMTWTEGDPKSECIQADSSTPSPPVNGKPPYSYANLINFAINSCPRGKMTLAEIYTWIMDNFPYYKSANSGWKNSVRHNLSLNKCFMKVPRTKDDPGKGSYWAIDTSSRQDDSFSKKKKPTSNRFC</sequence>
<evidence type="ECO:0000256" key="5">
    <source>
        <dbReference type="ARBA" id="ARBA00023242"/>
    </source>
</evidence>
<name>A0A5N5T616_9CRUS</name>
<dbReference type="GO" id="GO:0005634">
    <property type="term" value="C:nucleus"/>
    <property type="evidence" value="ECO:0007669"/>
    <property type="project" value="UniProtKB-SubCell"/>
</dbReference>
<evidence type="ECO:0000256" key="6">
    <source>
        <dbReference type="PROSITE-ProRule" id="PRU00089"/>
    </source>
</evidence>
<accession>A0A5N5T616</accession>
<dbReference type="SUPFAM" id="SSF46785">
    <property type="entry name" value="Winged helix' DNA-binding domain"/>
    <property type="match status" value="1"/>
</dbReference>
<proteinExistence type="predicted"/>
<evidence type="ECO:0000259" key="8">
    <source>
        <dbReference type="PROSITE" id="PS50039"/>
    </source>
</evidence>
<gene>
    <name evidence="9" type="primary">FOXJ3</name>
    <name evidence="9" type="ORF">Anas_01913</name>
</gene>
<comment type="subcellular location">
    <subcellularLocation>
        <location evidence="1 6">Nucleus</location>
    </subcellularLocation>
</comment>
<dbReference type="GO" id="GO:0000978">
    <property type="term" value="F:RNA polymerase II cis-regulatory region sequence-specific DNA binding"/>
    <property type="evidence" value="ECO:0007669"/>
    <property type="project" value="TreeGrafter"/>
</dbReference>
<dbReference type="InterPro" id="IPR001766">
    <property type="entry name" value="Fork_head_dom"/>
</dbReference>
<organism evidence="9 10">
    <name type="scientific">Armadillidium nasatum</name>
    <dbReference type="NCBI Taxonomy" id="96803"/>
    <lineage>
        <taxon>Eukaryota</taxon>
        <taxon>Metazoa</taxon>
        <taxon>Ecdysozoa</taxon>
        <taxon>Arthropoda</taxon>
        <taxon>Crustacea</taxon>
        <taxon>Multicrustacea</taxon>
        <taxon>Malacostraca</taxon>
        <taxon>Eumalacostraca</taxon>
        <taxon>Peracarida</taxon>
        <taxon>Isopoda</taxon>
        <taxon>Oniscidea</taxon>
        <taxon>Crinocheta</taxon>
        <taxon>Armadillidiidae</taxon>
        <taxon>Armadillidium</taxon>
    </lineage>
</organism>
<dbReference type="PRINTS" id="PR00053">
    <property type="entry name" value="FORKHEAD"/>
</dbReference>